<sequence length="111" mass="12493">MALNPGKPPIEASDVGEPYDGQPSKHKPEPKEHRVGGSVSSEQGDCLFLEKFSQEGRLWLRHWSSPDKEFQLLKAREDFFIHLKGASIVRRSEPGLTEPQVAKDSTVNLRQ</sequence>
<proteinExistence type="predicted"/>
<name>A0A8S0VIB2_OLEEU</name>
<keyword evidence="3" id="KW-1185">Reference proteome</keyword>
<evidence type="ECO:0000256" key="1">
    <source>
        <dbReference type="SAM" id="MobiDB-lite"/>
    </source>
</evidence>
<feature type="compositionally biased region" description="Basic and acidic residues" evidence="1">
    <location>
        <begin position="26"/>
        <end position="35"/>
    </location>
</feature>
<dbReference type="AlphaFoldDB" id="A0A8S0VIB2"/>
<dbReference type="Gramene" id="OE9A056043T1">
    <property type="protein sequence ID" value="OE9A056043C1"/>
    <property type="gene ID" value="OE9A056043"/>
</dbReference>
<evidence type="ECO:0000313" key="2">
    <source>
        <dbReference type="EMBL" id="CAA3029985.1"/>
    </source>
</evidence>
<protein>
    <submittedName>
        <fullName evidence="2">Uncharacterized protein</fullName>
    </submittedName>
</protein>
<comment type="caution">
    <text evidence="2">The sequence shown here is derived from an EMBL/GenBank/DDBJ whole genome shotgun (WGS) entry which is preliminary data.</text>
</comment>
<reference evidence="2 3" key="1">
    <citation type="submission" date="2019-12" db="EMBL/GenBank/DDBJ databases">
        <authorList>
            <person name="Alioto T."/>
            <person name="Alioto T."/>
            <person name="Gomez Garrido J."/>
        </authorList>
    </citation>
    <scope>NUCLEOTIDE SEQUENCE [LARGE SCALE GENOMIC DNA]</scope>
</reference>
<evidence type="ECO:0000313" key="3">
    <source>
        <dbReference type="Proteomes" id="UP000594638"/>
    </source>
</evidence>
<gene>
    <name evidence="2" type="ORF">OLEA9_A056043</name>
</gene>
<dbReference type="EMBL" id="CACTIH010009343">
    <property type="protein sequence ID" value="CAA3029985.1"/>
    <property type="molecule type" value="Genomic_DNA"/>
</dbReference>
<accession>A0A8S0VIB2</accession>
<organism evidence="2 3">
    <name type="scientific">Olea europaea subsp. europaea</name>
    <dbReference type="NCBI Taxonomy" id="158383"/>
    <lineage>
        <taxon>Eukaryota</taxon>
        <taxon>Viridiplantae</taxon>
        <taxon>Streptophyta</taxon>
        <taxon>Embryophyta</taxon>
        <taxon>Tracheophyta</taxon>
        <taxon>Spermatophyta</taxon>
        <taxon>Magnoliopsida</taxon>
        <taxon>eudicotyledons</taxon>
        <taxon>Gunneridae</taxon>
        <taxon>Pentapetalae</taxon>
        <taxon>asterids</taxon>
        <taxon>lamiids</taxon>
        <taxon>Lamiales</taxon>
        <taxon>Oleaceae</taxon>
        <taxon>Oleeae</taxon>
        <taxon>Olea</taxon>
    </lineage>
</organism>
<dbReference type="Proteomes" id="UP000594638">
    <property type="component" value="Unassembled WGS sequence"/>
</dbReference>
<feature type="region of interest" description="Disordered" evidence="1">
    <location>
        <begin position="1"/>
        <end position="41"/>
    </location>
</feature>